<evidence type="ECO:0000313" key="8">
    <source>
        <dbReference type="Proteomes" id="UP000001593"/>
    </source>
</evidence>
<dbReference type="STRING" id="45351.A7S8J9"/>
<organism evidence="7 8">
    <name type="scientific">Nematostella vectensis</name>
    <name type="common">Starlet sea anemone</name>
    <dbReference type="NCBI Taxonomy" id="45351"/>
    <lineage>
        <taxon>Eukaryota</taxon>
        <taxon>Metazoa</taxon>
        <taxon>Cnidaria</taxon>
        <taxon>Anthozoa</taxon>
        <taxon>Hexacorallia</taxon>
        <taxon>Actiniaria</taxon>
        <taxon>Edwardsiidae</taxon>
        <taxon>Nematostella</taxon>
    </lineage>
</organism>
<keyword evidence="8" id="KW-1185">Reference proteome</keyword>
<keyword evidence="2" id="KW-0762">Sugar transport</keyword>
<dbReference type="GO" id="GO:0000139">
    <property type="term" value="C:Golgi membrane"/>
    <property type="evidence" value="ECO:0000318"/>
    <property type="project" value="GO_Central"/>
</dbReference>
<protein>
    <recommendedName>
        <fullName evidence="9">UDP-sugar transporter protein SLC35A5</fullName>
    </recommendedName>
</protein>
<comment type="subcellular location">
    <subcellularLocation>
        <location evidence="1">Membrane</location>
        <topology evidence="1">Multi-pass membrane protein</topology>
    </subcellularLocation>
</comment>
<dbReference type="AlphaFoldDB" id="A7S8J9"/>
<keyword evidence="2" id="KW-0813">Transport</keyword>
<dbReference type="InParanoid" id="A7S8J9"/>
<proteinExistence type="predicted"/>
<evidence type="ECO:0008006" key="9">
    <source>
        <dbReference type="Google" id="ProtNLM"/>
    </source>
</evidence>
<feature type="transmembrane region" description="Helical" evidence="6">
    <location>
        <begin position="36"/>
        <end position="58"/>
    </location>
</feature>
<feature type="transmembrane region" description="Helical" evidence="6">
    <location>
        <begin position="85"/>
        <end position="112"/>
    </location>
</feature>
<feature type="transmembrane region" description="Helical" evidence="6">
    <location>
        <begin position="272"/>
        <end position="288"/>
    </location>
</feature>
<name>A7S8J9_NEMVE</name>
<evidence type="ECO:0000256" key="2">
    <source>
        <dbReference type="ARBA" id="ARBA00022597"/>
    </source>
</evidence>
<feature type="transmembrane region" description="Helical" evidence="6">
    <location>
        <begin position="163"/>
        <end position="180"/>
    </location>
</feature>
<dbReference type="OMA" id="SCLKWAV"/>
<keyword evidence="5 6" id="KW-0472">Membrane</keyword>
<dbReference type="InterPro" id="IPR007271">
    <property type="entry name" value="Nuc_sug_transpt"/>
</dbReference>
<dbReference type="GO" id="GO:0055085">
    <property type="term" value="P:transmembrane transport"/>
    <property type="evidence" value="ECO:0000318"/>
    <property type="project" value="GO_Central"/>
</dbReference>
<feature type="transmembrane region" description="Helical" evidence="6">
    <location>
        <begin position="357"/>
        <end position="376"/>
    </location>
</feature>
<feature type="transmembrane region" description="Helical" evidence="6">
    <location>
        <begin position="124"/>
        <end position="151"/>
    </location>
</feature>
<evidence type="ECO:0000256" key="6">
    <source>
        <dbReference type="SAM" id="Phobius"/>
    </source>
</evidence>
<dbReference type="GO" id="GO:0015165">
    <property type="term" value="F:pyrimidine nucleotide-sugar transmembrane transporter activity"/>
    <property type="evidence" value="ECO:0007669"/>
    <property type="project" value="InterPro"/>
</dbReference>
<evidence type="ECO:0000313" key="7">
    <source>
        <dbReference type="EMBL" id="EDO39951.1"/>
    </source>
</evidence>
<dbReference type="Proteomes" id="UP000001593">
    <property type="component" value="Unassembled WGS sequence"/>
</dbReference>
<dbReference type="PANTHER" id="PTHR10231">
    <property type="entry name" value="NUCLEOTIDE-SUGAR TRANSMEMBRANE TRANSPORTER"/>
    <property type="match status" value="1"/>
</dbReference>
<reference evidence="7 8" key="1">
    <citation type="journal article" date="2007" name="Science">
        <title>Sea anemone genome reveals ancestral eumetazoan gene repertoire and genomic organization.</title>
        <authorList>
            <person name="Putnam N.H."/>
            <person name="Srivastava M."/>
            <person name="Hellsten U."/>
            <person name="Dirks B."/>
            <person name="Chapman J."/>
            <person name="Salamov A."/>
            <person name="Terry A."/>
            <person name="Shapiro H."/>
            <person name="Lindquist E."/>
            <person name="Kapitonov V.V."/>
            <person name="Jurka J."/>
            <person name="Genikhovich G."/>
            <person name="Grigoriev I.V."/>
            <person name="Lucas S.M."/>
            <person name="Steele R.E."/>
            <person name="Finnerty J.R."/>
            <person name="Technau U."/>
            <person name="Martindale M.Q."/>
            <person name="Rokhsar D.S."/>
        </authorList>
    </citation>
    <scope>NUCLEOTIDE SEQUENCE [LARGE SCALE GENOMIC DNA]</scope>
    <source>
        <strain evidence="8">CH2 X CH6</strain>
    </source>
</reference>
<evidence type="ECO:0000256" key="5">
    <source>
        <dbReference type="ARBA" id="ARBA00023136"/>
    </source>
</evidence>
<dbReference type="GO" id="GO:0022857">
    <property type="term" value="F:transmembrane transporter activity"/>
    <property type="evidence" value="ECO:0000318"/>
    <property type="project" value="GO_Central"/>
</dbReference>
<evidence type="ECO:0000256" key="4">
    <source>
        <dbReference type="ARBA" id="ARBA00022989"/>
    </source>
</evidence>
<gene>
    <name evidence="7" type="ORF">NEMVEDRAFT_v1g108930</name>
</gene>
<dbReference type="EMBL" id="DS469598">
    <property type="protein sequence ID" value="EDO39951.1"/>
    <property type="molecule type" value="Genomic_DNA"/>
</dbReference>
<dbReference type="Pfam" id="PF04142">
    <property type="entry name" value="Nuc_sug_transp"/>
    <property type="match status" value="1"/>
</dbReference>
<evidence type="ECO:0000256" key="1">
    <source>
        <dbReference type="ARBA" id="ARBA00004141"/>
    </source>
</evidence>
<keyword evidence="4 6" id="KW-1133">Transmembrane helix</keyword>
<keyword evidence="3 6" id="KW-0812">Transmembrane</keyword>
<feature type="transmembrane region" description="Helical" evidence="6">
    <location>
        <begin position="308"/>
        <end position="325"/>
    </location>
</feature>
<dbReference type="eggNOG" id="KOG2234">
    <property type="taxonomic scope" value="Eukaryota"/>
</dbReference>
<accession>A7S8J9</accession>
<feature type="non-terminal residue" evidence="7">
    <location>
        <position position="1"/>
    </location>
</feature>
<dbReference type="HOGENOM" id="CLU_044353_0_0_1"/>
<sequence length="401" mass="45857">FHTILLAGLFICLGCTRTFLIKFSMRDGGYDYLPVTVNVMAEFIKFVFCLSISFYILLYKGKLFDIISFAGIQWLQLFKWSVPGLLYFFDNLLGFYILVNLSPVNWVIFILWNISLSGQLMSEYLLNLIFVLQAVYSLMGNFVIITTAILFRIVLKRKLSRTQWASLVILFLSIVALSNQNPDTGQLKHHQHVVQDKPSEDVDMPEICRRVLVAENYTSVAEVETSSFQMNKGHVLVLIQCLMSSSANIYNEKIFKEGSGMDDSIYLQNSKLYAFGILFNTVPLVLRSDFRNHVWRCGFFHGHNTQSFLLIIVTAAYGLTVALILKFRDNMFQVMSFQLTNVLIITSSVLFMDFHPALEFFLIAPIVLLAIFVFNAGKKKDKKVIGEVEYTSLERGDTLME</sequence>
<dbReference type="PIRSF" id="PIRSF005799">
    <property type="entry name" value="UDP-gal_transpt"/>
    <property type="match status" value="1"/>
</dbReference>
<dbReference type="PhylomeDB" id="A7S8J9"/>
<evidence type="ECO:0000256" key="3">
    <source>
        <dbReference type="ARBA" id="ARBA00022692"/>
    </source>
</evidence>